<evidence type="ECO:0000256" key="5">
    <source>
        <dbReference type="ARBA" id="ARBA00023204"/>
    </source>
</evidence>
<evidence type="ECO:0000256" key="3">
    <source>
        <dbReference type="ARBA" id="ARBA00022763"/>
    </source>
</evidence>
<dbReference type="Pfam" id="PF02565">
    <property type="entry name" value="RecO_C"/>
    <property type="match status" value="1"/>
</dbReference>
<dbReference type="InterPro" id="IPR037278">
    <property type="entry name" value="ARFGAP/RecO"/>
</dbReference>
<comment type="function">
    <text evidence="7">Involved in DNA repair and RecF pathway recombination.</text>
</comment>
<evidence type="ECO:0000256" key="2">
    <source>
        <dbReference type="ARBA" id="ARBA00021310"/>
    </source>
</evidence>
<dbReference type="PANTHER" id="PTHR33991:SF1">
    <property type="entry name" value="DNA REPAIR PROTEIN RECO"/>
    <property type="match status" value="1"/>
</dbReference>
<dbReference type="Gene3D" id="6.20.220.20">
    <property type="entry name" value="Recombination protein O, zinc-binding domain"/>
    <property type="match status" value="1"/>
</dbReference>
<dbReference type="EMBL" id="AP023418">
    <property type="protein sequence ID" value="BCK81951.1"/>
    <property type="molecule type" value="Genomic_DNA"/>
</dbReference>
<dbReference type="Proteomes" id="UP000681035">
    <property type="component" value="Chromosome"/>
</dbReference>
<gene>
    <name evidence="7" type="primary">recO</name>
    <name evidence="9" type="ORF">MM50RIKEN_17140</name>
</gene>
<dbReference type="Pfam" id="PF11967">
    <property type="entry name" value="RecO_N"/>
    <property type="match status" value="1"/>
</dbReference>
<dbReference type="GO" id="GO:0006310">
    <property type="term" value="P:DNA recombination"/>
    <property type="evidence" value="ECO:0007669"/>
    <property type="project" value="UniProtKB-UniRule"/>
</dbReference>
<keyword evidence="10" id="KW-1185">Reference proteome</keyword>
<evidence type="ECO:0000256" key="4">
    <source>
        <dbReference type="ARBA" id="ARBA00023172"/>
    </source>
</evidence>
<dbReference type="InterPro" id="IPR012340">
    <property type="entry name" value="NA-bd_OB-fold"/>
</dbReference>
<dbReference type="KEGG" id="vcop:MM50RIKEN_17140"/>
<comment type="similarity">
    <text evidence="1 7">Belongs to the RecO family.</text>
</comment>
<protein>
    <recommendedName>
        <fullName evidence="2 7">DNA repair protein RecO</fullName>
    </recommendedName>
    <alternativeName>
        <fullName evidence="6 7">Recombination protein O</fullName>
    </alternativeName>
</protein>
<dbReference type="RefSeq" id="WP_213540590.1">
    <property type="nucleotide sequence ID" value="NZ_AP023418.1"/>
</dbReference>
<evidence type="ECO:0000256" key="1">
    <source>
        <dbReference type="ARBA" id="ARBA00007452"/>
    </source>
</evidence>
<dbReference type="NCBIfam" id="TIGR00613">
    <property type="entry name" value="reco"/>
    <property type="match status" value="1"/>
</dbReference>
<sequence>MPNQPIVTAGLVLRETVTRETDKILTVLTPDRGKISLIARGARRKNSRLAAACQLLAYSELTIYEKGQWFMLDEAETLELFTGLRTDFVALSLASYLADLTDATAQGEDTSQLLRLLLNALYALSALHKPPQLVKPAFELRLMALSGFEPLADGCAVCGRPEPEKPVLDAVHGVVCCAACREKGGLAMPLSPAALAALRHVLYCPDKKLYSFTLDTPALRQLGQAAEVYVAAQLERSFRTLDYYKSILPQEEPTYD</sequence>
<evidence type="ECO:0000259" key="8">
    <source>
        <dbReference type="Pfam" id="PF11967"/>
    </source>
</evidence>
<name>A0A810Q8W4_9FIRM</name>
<dbReference type="InterPro" id="IPR003717">
    <property type="entry name" value="RecO"/>
</dbReference>
<dbReference type="SUPFAM" id="SSF57863">
    <property type="entry name" value="ArfGap/RecO-like zinc finger"/>
    <property type="match status" value="1"/>
</dbReference>
<evidence type="ECO:0000256" key="6">
    <source>
        <dbReference type="ARBA" id="ARBA00033409"/>
    </source>
</evidence>
<proteinExistence type="inferred from homology"/>
<dbReference type="InterPro" id="IPR022572">
    <property type="entry name" value="DNA_rep/recomb_RecO_N"/>
</dbReference>
<dbReference type="InterPro" id="IPR042242">
    <property type="entry name" value="RecO_C"/>
</dbReference>
<evidence type="ECO:0000256" key="7">
    <source>
        <dbReference type="HAMAP-Rule" id="MF_00201"/>
    </source>
</evidence>
<dbReference type="HAMAP" id="MF_00201">
    <property type="entry name" value="RecO"/>
    <property type="match status" value="1"/>
</dbReference>
<organism evidence="9 10">
    <name type="scientific">Vescimonas coprocola</name>
    <dbReference type="NCBI Taxonomy" id="2714355"/>
    <lineage>
        <taxon>Bacteria</taxon>
        <taxon>Bacillati</taxon>
        <taxon>Bacillota</taxon>
        <taxon>Clostridia</taxon>
        <taxon>Eubacteriales</taxon>
        <taxon>Oscillospiraceae</taxon>
        <taxon>Vescimonas</taxon>
    </lineage>
</organism>
<evidence type="ECO:0000313" key="9">
    <source>
        <dbReference type="EMBL" id="BCK81951.1"/>
    </source>
</evidence>
<dbReference type="GO" id="GO:0043590">
    <property type="term" value="C:bacterial nucleoid"/>
    <property type="evidence" value="ECO:0007669"/>
    <property type="project" value="TreeGrafter"/>
</dbReference>
<keyword evidence="5 7" id="KW-0234">DNA repair</keyword>
<dbReference type="PANTHER" id="PTHR33991">
    <property type="entry name" value="DNA REPAIR PROTEIN RECO"/>
    <property type="match status" value="1"/>
</dbReference>
<dbReference type="GO" id="GO:0006302">
    <property type="term" value="P:double-strand break repair"/>
    <property type="evidence" value="ECO:0007669"/>
    <property type="project" value="TreeGrafter"/>
</dbReference>
<evidence type="ECO:0000313" key="10">
    <source>
        <dbReference type="Proteomes" id="UP000681035"/>
    </source>
</evidence>
<keyword evidence="4 7" id="KW-0233">DNA recombination</keyword>
<dbReference type="Gene3D" id="2.40.50.140">
    <property type="entry name" value="Nucleic acid-binding proteins"/>
    <property type="match status" value="1"/>
</dbReference>
<dbReference type="SUPFAM" id="SSF50249">
    <property type="entry name" value="Nucleic acid-binding proteins"/>
    <property type="match status" value="1"/>
</dbReference>
<feature type="domain" description="DNA replication/recombination mediator RecO N-terminal" evidence="8">
    <location>
        <begin position="8"/>
        <end position="81"/>
    </location>
</feature>
<dbReference type="Gene3D" id="1.20.1440.120">
    <property type="entry name" value="Recombination protein O, C-terminal domain"/>
    <property type="match status" value="1"/>
</dbReference>
<keyword evidence="3 7" id="KW-0227">DNA damage</keyword>
<dbReference type="AlphaFoldDB" id="A0A810Q8W4"/>
<reference evidence="9" key="1">
    <citation type="submission" date="2020-09" db="EMBL/GenBank/DDBJ databases">
        <title>New species isolated from human feces.</title>
        <authorList>
            <person name="Kitahara M."/>
            <person name="Shigeno Y."/>
            <person name="Shime M."/>
            <person name="Matsumoto Y."/>
            <person name="Nakamura S."/>
            <person name="Motooka D."/>
            <person name="Fukuoka S."/>
            <person name="Nishikawa H."/>
            <person name="Benno Y."/>
        </authorList>
    </citation>
    <scope>NUCLEOTIDE SEQUENCE</scope>
    <source>
        <strain evidence="9">MM50</strain>
    </source>
</reference>
<accession>A0A810Q8W4</accession>